<sequence>MENVYYNKQAYHLININDSKFFSCNDIFNLYFGEIHIDRCQFQNISSTFGEAAIINLMLNSKLVIKNSIISDININHITVPLIKNTGKELNIYNVTINHAYTGLGYLIEYDYEYNDDNVIYVKDSLFDDVSPLFYGENVDLHVDNTKFLNLVTKSSYSPISSLKYGSNYINNCVINNISLFGSSLFDDYSSIYISNTVIDGVSTIYKPIIKSTYKNIKFDKVDLKNINIYGDDSECNLFNVDMGKNQDQLLIENSNITNIQSNGRIFNIKGSVADVQFNQVNINNSTSFGLFLTTNADENHIYFHNSTFTEVRNLNKHEMGLILLNRDIHVNITYSDFSNNESYSCGLLYFNQTRNLNYYVYKSTFYNNKSKMNGGIVSFIDESEDIENKYQKIFNVEYSVFQDNSVNYFGAVFYTSILNNYDITIHHTDFIRNTAGVAGGCIFLEQINKRIKGKIEYFMDPKRKLFYNKYINNTAKSHGINFATHPEKFIQTEKKETGVLEPISLKSGEPFNMVIELQDSLGNVVIDNEKYYSNIGIQMELLDENYNLVNTTDYYLPECITSFNNGLNFIRMSEMFIRKPGTYYLNIKAKTTIFYLLKETDCVYQLNIADCGTNEIKLYNSDGFYYCEEPKCRSHLNEDNVICIKGNDYINDPDLNHYICKDGMTGDNCDQYLYYNIDKYKNIHYTLTVSVTLIMVVVTIFIIINKHYLIINDLGFKSMMLISLGCIIENLSNMYVTSDNISNCYLHPLIMYIGFILIYIPYTVKTLISSTFGLKFNYSNRDYTLINSIFSTNIKQILFLSEKNNSSSCNLSHENNKSSITRENKSLNNLSDNRSLHNLYQDSVNKSCNNINNESKNYNMNGESSKYTLNNESTRGFVMENSDYFLSNLHSSKNLLLGSCRNLMTSGSGNLSAYTNTNKNLTISKRNATIGSFKNIEQIVNEPETSVNDINIEKMKKKKKQEDIEKNFKERIRNTYDTIVILILISLVLIIPLSLNKLLPRNSTLSASFMVNNSYAHVCPYAEYDIAFYIIKLILLLYNLTKFQDVNNGSYIYIDSKIISHLNIAWIVMDPCINIILYALFVDSKLVVAEELQYYSNLLCCCTLFFGYYYIIIHIILKNHGNDIWVYLLNLPKQKCIIHNSYSCECPTKKIEQYDENELKSFYEYVKFYNDYFNLRLFLVKIFRKNKIE</sequence>
<feature type="transmembrane region" description="Helical" evidence="1">
    <location>
        <begin position="750"/>
        <end position="769"/>
    </location>
</feature>
<feature type="transmembrane region" description="Helical" evidence="1">
    <location>
        <begin position="1059"/>
        <end position="1083"/>
    </location>
</feature>
<reference evidence="2 3" key="1">
    <citation type="submission" date="2016-08" db="EMBL/GenBank/DDBJ databases">
        <title>A Parts List for Fungal Cellulosomes Revealed by Comparative Genomics.</title>
        <authorList>
            <consortium name="DOE Joint Genome Institute"/>
            <person name="Haitjema C.H."/>
            <person name="Gilmore S.P."/>
            <person name="Henske J.K."/>
            <person name="Solomon K.V."/>
            <person name="De Groot R."/>
            <person name="Kuo A."/>
            <person name="Mondo S.J."/>
            <person name="Salamov A.A."/>
            <person name="Labutti K."/>
            <person name="Zhao Z."/>
            <person name="Chiniquy J."/>
            <person name="Barry K."/>
            <person name="Brewer H.M."/>
            <person name="Purvine S.O."/>
            <person name="Wright A.T."/>
            <person name="Boxma B."/>
            <person name="Van Alen T."/>
            <person name="Hackstein J.H."/>
            <person name="Baker S.E."/>
            <person name="Grigoriev I.V."/>
            <person name="O'Malley M.A."/>
        </authorList>
    </citation>
    <scope>NUCLEOTIDE SEQUENCE [LARGE SCALE GENOMIC DNA]</scope>
    <source>
        <strain evidence="2 3">S4</strain>
    </source>
</reference>
<keyword evidence="1" id="KW-0812">Transmembrane</keyword>
<feature type="transmembrane region" description="Helical" evidence="1">
    <location>
        <begin position="684"/>
        <end position="705"/>
    </location>
</feature>
<protein>
    <submittedName>
        <fullName evidence="2">Uncharacterized protein</fullName>
    </submittedName>
</protein>
<keyword evidence="3" id="KW-1185">Reference proteome</keyword>
<accession>A0A1Y1X4M4</accession>
<feature type="transmembrane region" description="Helical" evidence="1">
    <location>
        <begin position="977"/>
        <end position="996"/>
    </location>
</feature>
<dbReference type="OrthoDB" id="2160618at2759"/>
<dbReference type="Proteomes" id="UP000193944">
    <property type="component" value="Unassembled WGS sequence"/>
</dbReference>
<feature type="transmembrane region" description="Helical" evidence="1">
    <location>
        <begin position="1016"/>
        <end position="1039"/>
    </location>
</feature>
<evidence type="ECO:0000313" key="3">
    <source>
        <dbReference type="Proteomes" id="UP000193944"/>
    </source>
</evidence>
<proteinExistence type="predicted"/>
<keyword evidence="1" id="KW-0472">Membrane</keyword>
<reference evidence="2 3" key="2">
    <citation type="submission" date="2016-08" db="EMBL/GenBank/DDBJ databases">
        <title>Pervasive Adenine N6-methylation of Active Genes in Fungi.</title>
        <authorList>
            <consortium name="DOE Joint Genome Institute"/>
            <person name="Mondo S.J."/>
            <person name="Dannebaum R.O."/>
            <person name="Kuo R.C."/>
            <person name="Labutti K."/>
            <person name="Haridas S."/>
            <person name="Kuo A."/>
            <person name="Salamov A."/>
            <person name="Ahrendt S.R."/>
            <person name="Lipzen A."/>
            <person name="Sullivan W."/>
            <person name="Andreopoulos W.B."/>
            <person name="Clum A."/>
            <person name="Lindquist E."/>
            <person name="Daum C."/>
            <person name="Ramamoorthy G.K."/>
            <person name="Gryganskyi A."/>
            <person name="Culley D."/>
            <person name="Magnuson J.K."/>
            <person name="James T.Y."/>
            <person name="O'Malley M.A."/>
            <person name="Stajich J.E."/>
            <person name="Spatafora J.W."/>
            <person name="Visel A."/>
            <person name="Grigoriev I.V."/>
        </authorList>
    </citation>
    <scope>NUCLEOTIDE SEQUENCE [LARGE SCALE GENOMIC DNA]</scope>
    <source>
        <strain evidence="2 3">S4</strain>
    </source>
</reference>
<organism evidence="2 3">
    <name type="scientific">Anaeromyces robustus</name>
    <dbReference type="NCBI Taxonomy" id="1754192"/>
    <lineage>
        <taxon>Eukaryota</taxon>
        <taxon>Fungi</taxon>
        <taxon>Fungi incertae sedis</taxon>
        <taxon>Chytridiomycota</taxon>
        <taxon>Chytridiomycota incertae sedis</taxon>
        <taxon>Neocallimastigomycetes</taxon>
        <taxon>Neocallimastigales</taxon>
        <taxon>Neocallimastigaceae</taxon>
        <taxon>Anaeromyces</taxon>
    </lineage>
</organism>
<name>A0A1Y1X4M4_9FUNG</name>
<evidence type="ECO:0000313" key="2">
    <source>
        <dbReference type="EMBL" id="ORX80652.1"/>
    </source>
</evidence>
<dbReference type="AlphaFoldDB" id="A0A1Y1X4M4"/>
<feature type="transmembrane region" description="Helical" evidence="1">
    <location>
        <begin position="717"/>
        <end position="738"/>
    </location>
</feature>
<gene>
    <name evidence="2" type="ORF">BCR32DRAFT_268738</name>
</gene>
<comment type="caution">
    <text evidence="2">The sequence shown here is derived from an EMBL/GenBank/DDBJ whole genome shotgun (WGS) entry which is preliminary data.</text>
</comment>
<keyword evidence="1" id="KW-1133">Transmembrane helix</keyword>
<feature type="transmembrane region" description="Helical" evidence="1">
    <location>
        <begin position="1095"/>
        <end position="1118"/>
    </location>
</feature>
<evidence type="ECO:0000256" key="1">
    <source>
        <dbReference type="SAM" id="Phobius"/>
    </source>
</evidence>
<dbReference type="EMBL" id="MCFG01000139">
    <property type="protein sequence ID" value="ORX80652.1"/>
    <property type="molecule type" value="Genomic_DNA"/>
</dbReference>